<proteinExistence type="inferred from homology"/>
<dbReference type="EC" id="4.3.2.7" evidence="4"/>
<comment type="catalytic activity">
    <reaction evidence="3 4">
        <text>glutathione = L-cysteinylglycine + 5-oxo-L-proline</text>
        <dbReference type="Rhea" id="RHEA:47724"/>
        <dbReference type="ChEBI" id="CHEBI:57925"/>
        <dbReference type="ChEBI" id="CHEBI:58402"/>
        <dbReference type="ChEBI" id="CHEBI:61694"/>
        <dbReference type="EC" id="4.3.2.7"/>
    </reaction>
</comment>
<dbReference type="PANTHER" id="PTHR12192">
    <property type="entry name" value="CATION TRANSPORT PROTEIN CHAC-RELATED"/>
    <property type="match status" value="1"/>
</dbReference>
<dbReference type="STRING" id="409849.ENSPMGP00000019010"/>
<organism evidence="5 6">
    <name type="scientific">Periophthalmus magnuspinnatus</name>
    <dbReference type="NCBI Taxonomy" id="409849"/>
    <lineage>
        <taxon>Eukaryota</taxon>
        <taxon>Metazoa</taxon>
        <taxon>Chordata</taxon>
        <taxon>Craniata</taxon>
        <taxon>Vertebrata</taxon>
        <taxon>Euteleostomi</taxon>
        <taxon>Actinopterygii</taxon>
        <taxon>Neopterygii</taxon>
        <taxon>Teleostei</taxon>
        <taxon>Neoteleostei</taxon>
        <taxon>Acanthomorphata</taxon>
        <taxon>Gobiaria</taxon>
        <taxon>Gobiiformes</taxon>
        <taxon>Gobioidei</taxon>
        <taxon>Gobiidae</taxon>
        <taxon>Oxudercinae</taxon>
        <taxon>Periophthalmus</taxon>
    </lineage>
</organism>
<dbReference type="PANTHER" id="PTHR12192:SF26">
    <property type="entry name" value="GLUTATHIONE-SPECIFIC GAMMA-GLUTAMYLCYCLOTRANSFERASE 1"/>
    <property type="match status" value="1"/>
</dbReference>
<name>A0A3B4AQN2_9GOBI</name>
<evidence type="ECO:0000256" key="2">
    <source>
        <dbReference type="ARBA" id="ARBA00023239"/>
    </source>
</evidence>
<dbReference type="GO" id="GO:0005737">
    <property type="term" value="C:cytoplasm"/>
    <property type="evidence" value="ECO:0007669"/>
    <property type="project" value="TreeGrafter"/>
</dbReference>
<dbReference type="Pfam" id="PF04752">
    <property type="entry name" value="ChaC"/>
    <property type="match status" value="1"/>
</dbReference>
<dbReference type="RefSeq" id="XP_033844675.1">
    <property type="nucleotide sequence ID" value="XM_033988784.2"/>
</dbReference>
<comment type="similarity">
    <text evidence="1">Belongs to the gamma-glutamylcyclotransferase family. ChaC subfamily.</text>
</comment>
<accession>A0A3B4AQN2</accession>
<dbReference type="Ensembl" id="ENSPMGT00000020272.1">
    <property type="protein sequence ID" value="ENSPMGP00000019010.1"/>
    <property type="gene ID" value="ENSPMGG00000015474.1"/>
</dbReference>
<evidence type="ECO:0000256" key="3">
    <source>
        <dbReference type="ARBA" id="ARBA00048073"/>
    </source>
</evidence>
<dbReference type="OrthoDB" id="1933483at2759"/>
<comment type="function">
    <text evidence="4">Catalyzes the cleavage of glutathione into 5-oxo-L-proline and a Cys-Gly dipeptide. Acts specifically on glutathione, but not on other gamma-glutamyl peptides.</text>
</comment>
<dbReference type="SUPFAM" id="SSF110857">
    <property type="entry name" value="Gamma-glutamyl cyclotransferase-like"/>
    <property type="match status" value="1"/>
</dbReference>
<keyword evidence="6" id="KW-1185">Reference proteome</keyword>
<keyword evidence="2 4" id="KW-0456">Lyase</keyword>
<dbReference type="GO" id="GO:0003839">
    <property type="term" value="F:gamma-glutamylcyclotransferase activity"/>
    <property type="evidence" value="ECO:0007669"/>
    <property type="project" value="UniProtKB-UniRule"/>
</dbReference>
<evidence type="ECO:0000256" key="4">
    <source>
        <dbReference type="RuleBase" id="RU363081"/>
    </source>
</evidence>
<dbReference type="InterPro" id="IPR036568">
    <property type="entry name" value="GGCT-like_sf"/>
</dbReference>
<protein>
    <recommendedName>
        <fullName evidence="4">Gamma-glutamylcyclotransferase</fullName>
        <ecNumber evidence="4">4.3.2.7</ecNumber>
    </recommendedName>
</protein>
<dbReference type="GO" id="GO:0006751">
    <property type="term" value="P:glutathione catabolic process"/>
    <property type="evidence" value="ECO:0007669"/>
    <property type="project" value="UniProtKB-UniRule"/>
</dbReference>
<dbReference type="Proteomes" id="UP000261520">
    <property type="component" value="Unplaced"/>
</dbReference>
<dbReference type="Gene3D" id="3.10.490.10">
    <property type="entry name" value="Gamma-glutamyl cyclotransferase-like"/>
    <property type="match status" value="1"/>
</dbReference>
<reference evidence="5" key="1">
    <citation type="submission" date="2025-08" db="UniProtKB">
        <authorList>
            <consortium name="Ensembl"/>
        </authorList>
    </citation>
    <scope>IDENTIFICATION</scope>
</reference>
<reference evidence="5" key="2">
    <citation type="submission" date="2025-09" db="UniProtKB">
        <authorList>
            <consortium name="Ensembl"/>
        </authorList>
    </citation>
    <scope>IDENTIFICATION</scope>
</reference>
<dbReference type="CDD" id="cd06661">
    <property type="entry name" value="GGCT_like"/>
    <property type="match status" value="1"/>
</dbReference>
<evidence type="ECO:0000313" key="5">
    <source>
        <dbReference type="Ensembl" id="ENSPMGP00000019010.1"/>
    </source>
</evidence>
<dbReference type="GeneID" id="117390976"/>
<dbReference type="InterPro" id="IPR013024">
    <property type="entry name" value="GGCT-like"/>
</dbReference>
<sequence length="206" mass="23461">MKLQEIIEEKSSLWIFGYGSLLWKPNFVYKRSTVGYIKGYKRRFWHGDDFYRGDKENPGRVVTLIEDEEACTWGVAFEVTGPQIEETLHYLNIREVVMGSYITEVVEFVPGERGQSSQLALVYIATPDNPRYLGPAPDTEIAAQIASCKGKFGPNLEYLVHLADFMRLYCPGVEDHHLFTIEEHALNFVRGESESPPQRPVLVGAE</sequence>
<evidence type="ECO:0000256" key="1">
    <source>
        <dbReference type="ARBA" id="ARBA00009662"/>
    </source>
</evidence>
<dbReference type="InterPro" id="IPR006840">
    <property type="entry name" value="ChaC"/>
</dbReference>
<dbReference type="AlphaFoldDB" id="A0A3B4AQN2"/>
<dbReference type="GO" id="GO:0061928">
    <property type="term" value="F:glutathione specific gamma-glutamylcyclotransferase activity"/>
    <property type="evidence" value="ECO:0007669"/>
    <property type="project" value="UniProtKB-EC"/>
</dbReference>
<evidence type="ECO:0000313" key="6">
    <source>
        <dbReference type="Proteomes" id="UP000261520"/>
    </source>
</evidence>